<gene>
    <name evidence="1" type="ordered locus">GNIT_3581</name>
</gene>
<dbReference type="eggNOG" id="ENOG5033784">
    <property type="taxonomic scope" value="Bacteria"/>
</dbReference>
<name>G4QNW7_GLANF</name>
<sequence length="112" mass="13006">METMTSRYTQIGDWIFEVKMVRALRVKNYGDPYTGTANLTLTGDSVYIDTQMTKDGDNFSRVDSLAFYKFCQMLELKQMNYDKIRNGQRVSKTVEIADSRLRHSHLTVAYSK</sequence>
<accession>G4QNW7</accession>
<organism evidence="1 2">
    <name type="scientific">Glaciecola nitratireducens (strain JCM 12485 / KCTC 12276 / FR1064)</name>
    <dbReference type="NCBI Taxonomy" id="1085623"/>
    <lineage>
        <taxon>Bacteria</taxon>
        <taxon>Pseudomonadati</taxon>
        <taxon>Pseudomonadota</taxon>
        <taxon>Gammaproteobacteria</taxon>
        <taxon>Alteromonadales</taxon>
        <taxon>Alteromonadaceae</taxon>
        <taxon>Brumicola</taxon>
    </lineage>
</organism>
<reference evidence="1 2" key="1">
    <citation type="journal article" date="2011" name="J. Bacteriol.">
        <title>Complete genome sequence of seawater bacterium Glaciecola nitratireducens FR1064T.</title>
        <authorList>
            <person name="Bian F."/>
            <person name="Qin Q.L."/>
            <person name="Xie B.B."/>
            <person name="Shu Y.L."/>
            <person name="Zhang X.Y."/>
            <person name="Yu Y."/>
            <person name="Chen B."/>
            <person name="Chen X.L."/>
            <person name="Zhou B.C."/>
            <person name="Zhang Y.Z."/>
        </authorList>
    </citation>
    <scope>NUCLEOTIDE SEQUENCE [LARGE SCALE GENOMIC DNA]</scope>
    <source>
        <strain evidence="2">JCM 12485 / KCTC 12276 / FR1064</strain>
    </source>
</reference>
<dbReference type="RefSeq" id="WP_014110546.1">
    <property type="nucleotide sequence ID" value="NC_016041.1"/>
</dbReference>
<dbReference type="KEGG" id="gni:GNIT_3581"/>
<keyword evidence="2" id="KW-1185">Reference proteome</keyword>
<dbReference type="HOGENOM" id="CLU_2167370_0_0_6"/>
<proteinExistence type="predicted"/>
<evidence type="ECO:0000313" key="1">
    <source>
        <dbReference type="EMBL" id="AEP31675.1"/>
    </source>
</evidence>
<dbReference type="AlphaFoldDB" id="G4QNW7"/>
<evidence type="ECO:0000313" key="2">
    <source>
        <dbReference type="Proteomes" id="UP000009282"/>
    </source>
</evidence>
<dbReference type="OrthoDB" id="6385903at2"/>
<protein>
    <submittedName>
        <fullName evidence="1">Uncharacterized protein</fullName>
    </submittedName>
</protein>
<dbReference type="EMBL" id="CP003060">
    <property type="protein sequence ID" value="AEP31675.1"/>
    <property type="molecule type" value="Genomic_DNA"/>
</dbReference>
<dbReference type="Proteomes" id="UP000009282">
    <property type="component" value="Chromosome"/>
</dbReference>